<comment type="caution">
    <text evidence="1">The sequence shown here is derived from an EMBL/GenBank/DDBJ whole genome shotgun (WGS) entry which is preliminary data.</text>
</comment>
<sequence>MKRAYWGVRVLPSEVVNLDYQSSLTQWELPESQQNLGVQQLTTGRVLLHAIFDMSNSGGCCIYVLLSCKQLH</sequence>
<protein>
    <submittedName>
        <fullName evidence="1">Uncharacterized protein</fullName>
    </submittedName>
</protein>
<organism evidence="1 2">
    <name type="scientific">Characodon lateralis</name>
    <dbReference type="NCBI Taxonomy" id="208331"/>
    <lineage>
        <taxon>Eukaryota</taxon>
        <taxon>Metazoa</taxon>
        <taxon>Chordata</taxon>
        <taxon>Craniata</taxon>
        <taxon>Vertebrata</taxon>
        <taxon>Euteleostomi</taxon>
        <taxon>Actinopterygii</taxon>
        <taxon>Neopterygii</taxon>
        <taxon>Teleostei</taxon>
        <taxon>Neoteleostei</taxon>
        <taxon>Acanthomorphata</taxon>
        <taxon>Ovalentaria</taxon>
        <taxon>Atherinomorphae</taxon>
        <taxon>Cyprinodontiformes</taxon>
        <taxon>Goodeidae</taxon>
        <taxon>Characodon</taxon>
    </lineage>
</organism>
<dbReference type="EMBL" id="JAHUTJ010047490">
    <property type="protein sequence ID" value="MED6282532.1"/>
    <property type="molecule type" value="Genomic_DNA"/>
</dbReference>
<accession>A0ABU7E5V0</accession>
<evidence type="ECO:0000313" key="1">
    <source>
        <dbReference type="EMBL" id="MED6282532.1"/>
    </source>
</evidence>
<proteinExistence type="predicted"/>
<dbReference type="Proteomes" id="UP001352852">
    <property type="component" value="Unassembled WGS sequence"/>
</dbReference>
<evidence type="ECO:0000313" key="2">
    <source>
        <dbReference type="Proteomes" id="UP001352852"/>
    </source>
</evidence>
<keyword evidence="2" id="KW-1185">Reference proteome</keyword>
<gene>
    <name evidence="1" type="ORF">CHARACLAT_033073</name>
</gene>
<reference evidence="1 2" key="1">
    <citation type="submission" date="2021-06" db="EMBL/GenBank/DDBJ databases">
        <authorList>
            <person name="Palmer J.M."/>
        </authorList>
    </citation>
    <scope>NUCLEOTIDE SEQUENCE [LARGE SCALE GENOMIC DNA]</scope>
    <source>
        <strain evidence="1 2">CL_MEX2019</strain>
        <tissue evidence="1">Muscle</tissue>
    </source>
</reference>
<name>A0ABU7E5V0_9TELE</name>